<feature type="domain" description="HAMP" evidence="7">
    <location>
        <begin position="321"/>
        <end position="373"/>
    </location>
</feature>
<evidence type="ECO:0000256" key="5">
    <source>
        <dbReference type="SAM" id="Coils"/>
    </source>
</evidence>
<dbReference type="PROSITE" id="PS50885">
    <property type="entry name" value="HAMP"/>
    <property type="match status" value="1"/>
</dbReference>
<gene>
    <name evidence="9" type="ORF">H8S34_12750</name>
</gene>
<dbReference type="Gene3D" id="3.30.565.10">
    <property type="entry name" value="Histidine kinase-like ATPase, C-terminal domain"/>
    <property type="match status" value="1"/>
</dbReference>
<dbReference type="PANTHER" id="PTHR34220:SF7">
    <property type="entry name" value="SENSOR HISTIDINE KINASE YPDA"/>
    <property type="match status" value="1"/>
</dbReference>
<dbReference type="Proteomes" id="UP000660021">
    <property type="component" value="Unassembled WGS sequence"/>
</dbReference>
<evidence type="ECO:0000313" key="9">
    <source>
        <dbReference type="EMBL" id="MBC5731689.1"/>
    </source>
</evidence>
<dbReference type="CDD" id="cd06225">
    <property type="entry name" value="HAMP"/>
    <property type="match status" value="1"/>
</dbReference>
<sequence>MLLQTGWKSAQHFFQNLKIRPKIQLFGTALTVLLCLIFLSFYSSVAARTTVERATRNAEENLTRIQLYFQHLNTEIAGRLSHLDTSISLRQMLEDQNGTQDSGTVWSVDGLLADIQSLACLERVELYTLDGVCLAATRTTEEPDGGLKPEVQAEVCASPADNLWRDDSDARNSRTDGISVYRAVVSRETGMPIGVTRAVLDGAALADIYNYVGFNLSSELYIFTMSGNLLLPKETTPSILRVGRDSFETYLDTGEGEGRYWFQNEAYCVQSLPLPEYGLYAVSIAPYSSLLQDIRLLQMTILSLGLLCVAAELVFFFFMGRAVSRPIVELTRQVERIRSGNLSLRIQNSDRSEIGILAGSIDNMLDRIEALMQEVAEAERQKRTLELRSLQTQITPHFLYNSLDNLSALAQIGDMEGAYGMAHALGEFYRSVLSDGRSIIRLREEIDIIDSYLRVQSQRYRDRFDYQIDIPPELEQIQIVKLTIQPLVENAIYHGIRNVRRMGHIRITGRLEEEQVILAVEDNGKGFPQESDRLTQSGEKGDLIFHRKGFGMFNADQRIKLYFGPDYGLRVHSERDVGTCVEICLPRKPYEEAQDDFSFNCR</sequence>
<dbReference type="SMART" id="SM00304">
    <property type="entry name" value="HAMP"/>
    <property type="match status" value="1"/>
</dbReference>
<protein>
    <submittedName>
        <fullName evidence="9">Sensor histidine kinase</fullName>
    </submittedName>
</protein>
<reference evidence="9 10" key="1">
    <citation type="submission" date="2020-08" db="EMBL/GenBank/DDBJ databases">
        <title>Genome public.</title>
        <authorList>
            <person name="Liu C."/>
            <person name="Sun Q."/>
        </authorList>
    </citation>
    <scope>NUCLEOTIDE SEQUENCE [LARGE SCALE GENOMIC DNA]</scope>
    <source>
        <strain evidence="9 10">New-38</strain>
    </source>
</reference>
<dbReference type="RefSeq" id="WP_186964174.1">
    <property type="nucleotide sequence ID" value="NZ_JACOPR010000009.1"/>
</dbReference>
<dbReference type="InterPro" id="IPR010559">
    <property type="entry name" value="Sig_transdc_His_kin_internal"/>
</dbReference>
<feature type="transmembrane region" description="Helical" evidence="6">
    <location>
        <begin position="23"/>
        <end position="42"/>
    </location>
</feature>
<evidence type="ECO:0000259" key="8">
    <source>
        <dbReference type="PROSITE" id="PS51068"/>
    </source>
</evidence>
<evidence type="ECO:0000256" key="1">
    <source>
        <dbReference type="ARBA" id="ARBA00004370"/>
    </source>
</evidence>
<evidence type="ECO:0000259" key="7">
    <source>
        <dbReference type="PROSITE" id="PS50885"/>
    </source>
</evidence>
<keyword evidence="6" id="KW-0472">Membrane</keyword>
<dbReference type="Pfam" id="PF06580">
    <property type="entry name" value="His_kinase"/>
    <property type="match status" value="1"/>
</dbReference>
<dbReference type="InterPro" id="IPR012319">
    <property type="entry name" value="FPG_cat"/>
</dbReference>
<dbReference type="Pfam" id="PF02518">
    <property type="entry name" value="HATPase_c"/>
    <property type="match status" value="1"/>
</dbReference>
<dbReference type="InterPro" id="IPR003594">
    <property type="entry name" value="HATPase_dom"/>
</dbReference>
<dbReference type="InterPro" id="IPR050640">
    <property type="entry name" value="Bact_2-comp_sensor_kinase"/>
</dbReference>
<keyword evidence="2" id="KW-0597">Phosphoprotein</keyword>
<dbReference type="InterPro" id="IPR036890">
    <property type="entry name" value="HATPase_C_sf"/>
</dbReference>
<feature type="transmembrane region" description="Helical" evidence="6">
    <location>
        <begin position="296"/>
        <end position="318"/>
    </location>
</feature>
<dbReference type="EMBL" id="JACOPR010000009">
    <property type="protein sequence ID" value="MBC5731689.1"/>
    <property type="molecule type" value="Genomic_DNA"/>
</dbReference>
<comment type="subcellular location">
    <subcellularLocation>
        <location evidence="1">Membrane</location>
    </subcellularLocation>
</comment>
<dbReference type="SUPFAM" id="SSF158472">
    <property type="entry name" value="HAMP domain-like"/>
    <property type="match status" value="1"/>
</dbReference>
<dbReference type="GO" id="GO:0016301">
    <property type="term" value="F:kinase activity"/>
    <property type="evidence" value="ECO:0007669"/>
    <property type="project" value="UniProtKB-KW"/>
</dbReference>
<evidence type="ECO:0000256" key="3">
    <source>
        <dbReference type="ARBA" id="ARBA00022679"/>
    </source>
</evidence>
<keyword evidence="6" id="KW-0812">Transmembrane</keyword>
<dbReference type="Gene3D" id="6.10.340.10">
    <property type="match status" value="1"/>
</dbReference>
<dbReference type="SUPFAM" id="SSF55874">
    <property type="entry name" value="ATPase domain of HSP90 chaperone/DNA topoisomerase II/histidine kinase"/>
    <property type="match status" value="1"/>
</dbReference>
<comment type="caution">
    <text evidence="9">The sequence shown here is derived from an EMBL/GenBank/DDBJ whole genome shotgun (WGS) entry which is preliminary data.</text>
</comment>
<name>A0ABR7HW11_9FIRM</name>
<accession>A0ABR7HW11</accession>
<proteinExistence type="predicted"/>
<organism evidence="9 10">
    <name type="scientific">Pseudoflavonifractor hominis</name>
    <dbReference type="NCBI Taxonomy" id="2763059"/>
    <lineage>
        <taxon>Bacteria</taxon>
        <taxon>Bacillati</taxon>
        <taxon>Bacillota</taxon>
        <taxon>Clostridia</taxon>
        <taxon>Eubacteriales</taxon>
        <taxon>Oscillospiraceae</taxon>
        <taxon>Pseudoflavonifractor</taxon>
    </lineage>
</organism>
<evidence type="ECO:0000256" key="6">
    <source>
        <dbReference type="SAM" id="Phobius"/>
    </source>
</evidence>
<dbReference type="InterPro" id="IPR003660">
    <property type="entry name" value="HAMP_dom"/>
</dbReference>
<dbReference type="Pfam" id="PF00672">
    <property type="entry name" value="HAMP"/>
    <property type="match status" value="1"/>
</dbReference>
<keyword evidence="5" id="KW-0175">Coiled coil</keyword>
<dbReference type="PANTHER" id="PTHR34220">
    <property type="entry name" value="SENSOR HISTIDINE KINASE YPDA"/>
    <property type="match status" value="1"/>
</dbReference>
<feature type="domain" description="Formamidopyrimidine-DNA glycosylase catalytic" evidence="8">
    <location>
        <begin position="472"/>
        <end position="578"/>
    </location>
</feature>
<evidence type="ECO:0000256" key="4">
    <source>
        <dbReference type="ARBA" id="ARBA00022777"/>
    </source>
</evidence>
<evidence type="ECO:0000313" key="10">
    <source>
        <dbReference type="Proteomes" id="UP000660021"/>
    </source>
</evidence>
<keyword evidence="4 9" id="KW-0418">Kinase</keyword>
<keyword evidence="3" id="KW-0808">Transferase</keyword>
<feature type="coiled-coil region" evidence="5">
    <location>
        <begin position="361"/>
        <end position="388"/>
    </location>
</feature>
<keyword evidence="6" id="KW-1133">Transmembrane helix</keyword>
<evidence type="ECO:0000256" key="2">
    <source>
        <dbReference type="ARBA" id="ARBA00022553"/>
    </source>
</evidence>
<dbReference type="PROSITE" id="PS51068">
    <property type="entry name" value="FPG_CAT"/>
    <property type="match status" value="1"/>
</dbReference>
<dbReference type="SMART" id="SM00387">
    <property type="entry name" value="HATPase_c"/>
    <property type="match status" value="1"/>
</dbReference>
<keyword evidence="10" id="KW-1185">Reference proteome</keyword>